<organism evidence="2 3">
    <name type="scientific">Carnegiea gigantea</name>
    <dbReference type="NCBI Taxonomy" id="171969"/>
    <lineage>
        <taxon>Eukaryota</taxon>
        <taxon>Viridiplantae</taxon>
        <taxon>Streptophyta</taxon>
        <taxon>Embryophyta</taxon>
        <taxon>Tracheophyta</taxon>
        <taxon>Spermatophyta</taxon>
        <taxon>Magnoliopsida</taxon>
        <taxon>eudicotyledons</taxon>
        <taxon>Gunneridae</taxon>
        <taxon>Pentapetalae</taxon>
        <taxon>Caryophyllales</taxon>
        <taxon>Cactineae</taxon>
        <taxon>Cactaceae</taxon>
        <taxon>Cactoideae</taxon>
        <taxon>Echinocereeae</taxon>
        <taxon>Carnegiea</taxon>
    </lineage>
</organism>
<dbReference type="InterPro" id="IPR001810">
    <property type="entry name" value="F-box_dom"/>
</dbReference>
<dbReference type="Pfam" id="PF00646">
    <property type="entry name" value="F-box"/>
    <property type="match status" value="1"/>
</dbReference>
<feature type="domain" description="F-box" evidence="1">
    <location>
        <begin position="53"/>
        <end position="84"/>
    </location>
</feature>
<evidence type="ECO:0000313" key="2">
    <source>
        <dbReference type="EMBL" id="KAJ8423560.1"/>
    </source>
</evidence>
<accession>A0A9Q1JLZ8</accession>
<dbReference type="AlphaFoldDB" id="A0A9Q1JLZ8"/>
<dbReference type="PROSITE" id="PS51257">
    <property type="entry name" value="PROKAR_LIPOPROTEIN"/>
    <property type="match status" value="1"/>
</dbReference>
<keyword evidence="3" id="KW-1185">Reference proteome</keyword>
<dbReference type="InterPro" id="IPR036047">
    <property type="entry name" value="F-box-like_dom_sf"/>
</dbReference>
<name>A0A9Q1JLZ8_9CARY</name>
<evidence type="ECO:0000259" key="1">
    <source>
        <dbReference type="Pfam" id="PF00646"/>
    </source>
</evidence>
<protein>
    <recommendedName>
        <fullName evidence="1">F-box domain-containing protein</fullName>
    </recommendedName>
</protein>
<gene>
    <name evidence="2" type="ORF">Cgig2_018396</name>
</gene>
<comment type="caution">
    <text evidence="2">The sequence shown here is derived from an EMBL/GenBank/DDBJ whole genome shotgun (WGS) entry which is preliminary data.</text>
</comment>
<dbReference type="PANTHER" id="PTHR31111">
    <property type="entry name" value="BNAA05G37150D PROTEIN-RELATED"/>
    <property type="match status" value="1"/>
</dbReference>
<evidence type="ECO:0000313" key="3">
    <source>
        <dbReference type="Proteomes" id="UP001153076"/>
    </source>
</evidence>
<reference evidence="2" key="1">
    <citation type="submission" date="2022-04" db="EMBL/GenBank/DDBJ databases">
        <title>Carnegiea gigantea Genome sequencing and assembly v2.</title>
        <authorList>
            <person name="Copetti D."/>
            <person name="Sanderson M.J."/>
            <person name="Burquez A."/>
            <person name="Wojciechowski M.F."/>
        </authorList>
    </citation>
    <scope>NUCLEOTIDE SEQUENCE</scope>
    <source>
        <strain evidence="2">SGP5-SGP5p</strain>
        <tissue evidence="2">Aerial part</tissue>
    </source>
</reference>
<proteinExistence type="predicted"/>
<sequence>MWRRKLIHCPEVHPTVYAPPTIWLGCANLALMKRAGDSSWSECNVMQEMPIDSDTLIEVLARLPAKSVLKFKCVSKHWFSLLTHPFSMNLYQSRSSARTIVPITLSPGHTIYRILNPNPSPSHRFFMIDGENKNSTLGPNVVSRFWLTPSTK</sequence>
<dbReference type="OrthoDB" id="1747092at2759"/>
<dbReference type="Proteomes" id="UP001153076">
    <property type="component" value="Unassembled WGS sequence"/>
</dbReference>
<dbReference type="SUPFAM" id="SSF81383">
    <property type="entry name" value="F-box domain"/>
    <property type="match status" value="1"/>
</dbReference>
<dbReference type="EMBL" id="JAKOGI010001939">
    <property type="protein sequence ID" value="KAJ8423560.1"/>
    <property type="molecule type" value="Genomic_DNA"/>
</dbReference>
<dbReference type="PANTHER" id="PTHR31111:SF138">
    <property type="entry name" value="F-BOX ASSOCIATED DOMAIN-CONTAINING PROTEIN"/>
    <property type="match status" value="1"/>
</dbReference>